<evidence type="ECO:0000313" key="1">
    <source>
        <dbReference type="EMBL" id="OQU84053.1"/>
    </source>
</evidence>
<protein>
    <submittedName>
        <fullName evidence="1">Uncharacterized protein</fullName>
    </submittedName>
</protein>
<dbReference type="Gramene" id="OQU84054">
    <property type="protein sequence ID" value="OQU84054"/>
    <property type="gene ID" value="SORBI_3005G221425"/>
</dbReference>
<sequence>MGSRLGLAGARGQRLAVMFASSTTLYEATSKASQGGDAVRPKPNNYVLWKFLDGLCRIMERKRKNNRRMADQSKHPVRKHNLVFAGNKQYLSFSCSLGCEQICNS</sequence>
<dbReference type="Proteomes" id="UP000000768">
    <property type="component" value="Chromosome 5"/>
</dbReference>
<dbReference type="AlphaFoldDB" id="A0A1Z5RJZ1"/>
<dbReference type="Gramene" id="OQU84053">
    <property type="protein sequence ID" value="OQU84053"/>
    <property type="gene ID" value="SORBI_3005G221425"/>
</dbReference>
<keyword evidence="2" id="KW-1185">Reference proteome</keyword>
<dbReference type="EMBL" id="CM000764">
    <property type="protein sequence ID" value="OQU84054.1"/>
    <property type="molecule type" value="Genomic_DNA"/>
</dbReference>
<reference evidence="2" key="3">
    <citation type="journal article" date="2018" name="Plant J.">
        <title>The Sorghum bicolor reference genome: improved assembly, gene annotations, a transcriptome atlas, and signatures of genome organization.</title>
        <authorList>
            <person name="McCormick R.F."/>
            <person name="Truong S.K."/>
            <person name="Sreedasyam A."/>
            <person name="Jenkins J."/>
            <person name="Shu S."/>
            <person name="Sims D."/>
            <person name="Kennedy M."/>
            <person name="Amirebrahimi M."/>
            <person name="Weers B.D."/>
            <person name="McKinley B."/>
            <person name="Mattison A."/>
            <person name="Morishige D.T."/>
            <person name="Grimwood J."/>
            <person name="Schmutz J."/>
            <person name="Mullet J.E."/>
        </authorList>
    </citation>
    <scope>NUCLEOTIDE SEQUENCE [LARGE SCALE GENOMIC DNA]</scope>
    <source>
        <strain evidence="2">cv. BTx623</strain>
    </source>
</reference>
<dbReference type="InParanoid" id="A0A1Z5RJZ1"/>
<organism evidence="1 2">
    <name type="scientific">Sorghum bicolor</name>
    <name type="common">Sorghum</name>
    <name type="synonym">Sorghum vulgare</name>
    <dbReference type="NCBI Taxonomy" id="4558"/>
    <lineage>
        <taxon>Eukaryota</taxon>
        <taxon>Viridiplantae</taxon>
        <taxon>Streptophyta</taxon>
        <taxon>Embryophyta</taxon>
        <taxon>Tracheophyta</taxon>
        <taxon>Spermatophyta</taxon>
        <taxon>Magnoliopsida</taxon>
        <taxon>Liliopsida</taxon>
        <taxon>Poales</taxon>
        <taxon>Poaceae</taxon>
        <taxon>PACMAD clade</taxon>
        <taxon>Panicoideae</taxon>
        <taxon>Andropogonodae</taxon>
        <taxon>Andropogoneae</taxon>
        <taxon>Sorghinae</taxon>
        <taxon>Sorghum</taxon>
    </lineage>
</organism>
<name>A0A1Z5RJZ1_SORBI</name>
<dbReference type="EMBL" id="CM000764">
    <property type="protein sequence ID" value="OQU84053.1"/>
    <property type="molecule type" value="Genomic_DNA"/>
</dbReference>
<evidence type="ECO:0000313" key="2">
    <source>
        <dbReference type="Proteomes" id="UP000000768"/>
    </source>
</evidence>
<gene>
    <name evidence="1" type="ORF">SORBI_3005G221425</name>
</gene>
<proteinExistence type="predicted"/>
<reference evidence="1" key="2">
    <citation type="submission" date="2017-02" db="EMBL/GenBank/DDBJ databases">
        <title>WGS assembly of Sorghum bicolor.</title>
        <authorList>
            <person name="Paterson A."/>
            <person name="Mullet J."/>
            <person name="Bowers J."/>
            <person name="Bruggmann R."/>
            <person name="Dubchak I."/>
            <person name="Grimwood J."/>
            <person name="Gundlach H."/>
            <person name="Haberer G."/>
            <person name="Hellsten U."/>
            <person name="Mitros T."/>
            <person name="Poliakov A."/>
            <person name="Schmutz J."/>
            <person name="Spannagl M."/>
            <person name="Tang H."/>
            <person name="Wang X."/>
            <person name="Wicker T."/>
            <person name="Bharti A."/>
            <person name="Chapman J."/>
            <person name="Feltus F."/>
            <person name="Gowik U."/>
            <person name="Grigoriev I."/>
            <person name="Lyons E."/>
            <person name="Maher C."/>
            <person name="Martis M."/>
            <person name="Narechania A."/>
            <person name="Otillar R."/>
            <person name="Penning B."/>
            <person name="Salamov A."/>
            <person name="Wang Y."/>
            <person name="Zhang L."/>
            <person name="Carpita N."/>
            <person name="Freeling M."/>
            <person name="Gingle A."/>
            <person name="Hash C."/>
            <person name="Keller B."/>
            <person name="Klein P."/>
            <person name="Kresovich S."/>
            <person name="Mccann M."/>
            <person name="Ming R."/>
            <person name="Peterson D."/>
            <person name="Rahman M."/>
            <person name="Ware D."/>
            <person name="Westhoff P."/>
            <person name="Mayer K."/>
            <person name="Messing J."/>
            <person name="Sims D."/>
            <person name="Jenkins J."/>
            <person name="Shu S."/>
            <person name="Rokhsar D."/>
        </authorList>
    </citation>
    <scope>NUCLEOTIDE SEQUENCE</scope>
</reference>
<reference evidence="1 2" key="1">
    <citation type="journal article" date="2009" name="Nature">
        <title>The Sorghum bicolor genome and the diversification of grasses.</title>
        <authorList>
            <person name="Paterson A.H."/>
            <person name="Bowers J.E."/>
            <person name="Bruggmann R."/>
            <person name="Dubchak I."/>
            <person name="Grimwood J."/>
            <person name="Gundlach H."/>
            <person name="Haberer G."/>
            <person name="Hellsten U."/>
            <person name="Mitros T."/>
            <person name="Poliakov A."/>
            <person name="Schmutz J."/>
            <person name="Spannagl M."/>
            <person name="Tang H."/>
            <person name="Wang X."/>
            <person name="Wicker T."/>
            <person name="Bharti A.K."/>
            <person name="Chapman J."/>
            <person name="Feltus F.A."/>
            <person name="Gowik U."/>
            <person name="Grigoriev I.V."/>
            <person name="Lyons E."/>
            <person name="Maher C.A."/>
            <person name="Martis M."/>
            <person name="Narechania A."/>
            <person name="Otillar R.P."/>
            <person name="Penning B.W."/>
            <person name="Salamov A.A."/>
            <person name="Wang Y."/>
            <person name="Zhang L."/>
            <person name="Carpita N.C."/>
            <person name="Freeling M."/>
            <person name="Gingle A.R."/>
            <person name="Hash C.T."/>
            <person name="Keller B."/>
            <person name="Klein P."/>
            <person name="Kresovich S."/>
            <person name="McCann M.C."/>
            <person name="Ming R."/>
            <person name="Peterson D.G."/>
            <person name="Mehboob-ur-Rahman"/>
            <person name="Ware D."/>
            <person name="Westhoff P."/>
            <person name="Mayer K.F."/>
            <person name="Messing J."/>
            <person name="Rokhsar D.S."/>
        </authorList>
    </citation>
    <scope>NUCLEOTIDE SEQUENCE [LARGE SCALE GENOMIC DNA]</scope>
    <source>
        <strain evidence="2">cv. BTx623</strain>
    </source>
</reference>
<accession>A0A1Z5RJZ1</accession>